<evidence type="ECO:0000256" key="2">
    <source>
        <dbReference type="ARBA" id="ARBA00023002"/>
    </source>
</evidence>
<evidence type="ECO:0000259" key="3">
    <source>
        <dbReference type="Pfam" id="PF00724"/>
    </source>
</evidence>
<accession>X0WA07</accession>
<dbReference type="InterPro" id="IPR001155">
    <property type="entry name" value="OxRdtase_FMN_N"/>
</dbReference>
<organism evidence="4">
    <name type="scientific">marine sediment metagenome</name>
    <dbReference type="NCBI Taxonomy" id="412755"/>
    <lineage>
        <taxon>unclassified sequences</taxon>
        <taxon>metagenomes</taxon>
        <taxon>ecological metagenomes</taxon>
    </lineage>
</organism>
<evidence type="ECO:0000313" key="4">
    <source>
        <dbReference type="EMBL" id="GAG27794.1"/>
    </source>
</evidence>
<dbReference type="Gene3D" id="3.20.20.70">
    <property type="entry name" value="Aldolase class I"/>
    <property type="match status" value="1"/>
</dbReference>
<feature type="domain" description="NADH:flavin oxidoreductase/NADH oxidase N-terminal" evidence="3">
    <location>
        <begin position="3"/>
        <end position="257"/>
    </location>
</feature>
<dbReference type="CDD" id="cd02803">
    <property type="entry name" value="OYE_like_FMN_family"/>
    <property type="match status" value="1"/>
</dbReference>
<dbReference type="InterPro" id="IPR051799">
    <property type="entry name" value="NADH_flavin_oxidoreductase"/>
</dbReference>
<name>X0WA07_9ZZZZ</name>
<keyword evidence="1" id="KW-0285">Flavoprotein</keyword>
<feature type="non-terminal residue" evidence="4">
    <location>
        <position position="1"/>
    </location>
</feature>
<feature type="non-terminal residue" evidence="4">
    <location>
        <position position="260"/>
    </location>
</feature>
<dbReference type="Pfam" id="PF00724">
    <property type="entry name" value="Oxidored_FMN"/>
    <property type="match status" value="1"/>
</dbReference>
<dbReference type="EMBL" id="BARS01033721">
    <property type="protein sequence ID" value="GAG27794.1"/>
    <property type="molecule type" value="Genomic_DNA"/>
</dbReference>
<dbReference type="PANTHER" id="PTHR43656:SF2">
    <property type="entry name" value="BINDING OXIDOREDUCTASE, PUTATIVE (AFU_ORTHOLOGUE AFUA_2G08260)-RELATED"/>
    <property type="match status" value="1"/>
</dbReference>
<reference evidence="4" key="1">
    <citation type="journal article" date="2014" name="Front. Microbiol.">
        <title>High frequency of phylogenetically diverse reductive dehalogenase-homologous genes in deep subseafloor sedimentary metagenomes.</title>
        <authorList>
            <person name="Kawai M."/>
            <person name="Futagami T."/>
            <person name="Toyoda A."/>
            <person name="Takaki Y."/>
            <person name="Nishi S."/>
            <person name="Hori S."/>
            <person name="Arai W."/>
            <person name="Tsubouchi T."/>
            <person name="Morono Y."/>
            <person name="Uchiyama I."/>
            <person name="Ito T."/>
            <person name="Fujiyama A."/>
            <person name="Inagaki F."/>
            <person name="Takami H."/>
        </authorList>
    </citation>
    <scope>NUCLEOTIDE SEQUENCE</scope>
    <source>
        <strain evidence="4">Expedition CK06-06</strain>
    </source>
</reference>
<dbReference type="GO" id="GO:0016491">
    <property type="term" value="F:oxidoreductase activity"/>
    <property type="evidence" value="ECO:0007669"/>
    <property type="project" value="UniProtKB-KW"/>
</dbReference>
<proteinExistence type="predicted"/>
<dbReference type="SUPFAM" id="SSF51395">
    <property type="entry name" value="FMN-linked oxidoreductases"/>
    <property type="match status" value="1"/>
</dbReference>
<evidence type="ECO:0000256" key="1">
    <source>
        <dbReference type="ARBA" id="ARBA00022630"/>
    </source>
</evidence>
<dbReference type="InterPro" id="IPR013785">
    <property type="entry name" value="Aldolase_TIM"/>
</dbReference>
<sequence>GLIDSLREMADAVHAHNGKIIMQITHAGVNANTALTGQVPLGPSPIEDRPSAGMSADQITEVIEAFCQAAIRARKAGFDGVQIFAGHGYLLSQFLSPFYNKRMDEYGGCLDNRARAVLEIVRGIRRHVGDDFPILIKLNSEDYLEGGLTLHESLEVGAMLRDAGIDAIELSGGTWWSGDFSRGDKIPSRKRIISEDREAYFSQAAKAFKTEVDTPLILVGGIRSFHVAERVIEEGMSDYVSMCRPLIREPELISRWEGGD</sequence>
<dbReference type="PANTHER" id="PTHR43656">
    <property type="entry name" value="BINDING OXIDOREDUCTASE, PUTATIVE (AFU_ORTHOLOGUE AFUA_2G08260)-RELATED"/>
    <property type="match status" value="1"/>
</dbReference>
<dbReference type="AlphaFoldDB" id="X0WA07"/>
<gene>
    <name evidence="4" type="ORF">S01H1_52184</name>
</gene>
<comment type="caution">
    <text evidence="4">The sequence shown here is derived from an EMBL/GenBank/DDBJ whole genome shotgun (WGS) entry which is preliminary data.</text>
</comment>
<dbReference type="GO" id="GO:0010181">
    <property type="term" value="F:FMN binding"/>
    <property type="evidence" value="ECO:0007669"/>
    <property type="project" value="InterPro"/>
</dbReference>
<keyword evidence="2" id="KW-0560">Oxidoreductase</keyword>
<protein>
    <recommendedName>
        <fullName evidence="3">NADH:flavin oxidoreductase/NADH oxidase N-terminal domain-containing protein</fullName>
    </recommendedName>
</protein>